<sequence>MQVNSSKQERVCSLIKNFRDSIITMYQAYEPENSFKRTHWSYEKGKGGGEISLIRGDVFEKAACNFSAIHGSSFPGKDASGPFFATGVSTITHMLNPKAPTFHFNVRYIETESSYWIGGGFDMTPMGFFFDEDTALLHSQAKQALDQVNPDLYPKLSEQAKKYFYLPHRKKERGAGGIFFDHFSLGDFEQDLDFLQRVTSSYIAIAQTIIDRRISMPWTSEDKKLQNQLRAHYVEFNLIYDRGTRFGFQSGGNPDAILCSMPPVATW</sequence>
<dbReference type="GO" id="GO:0004109">
    <property type="term" value="F:coproporphyrinogen oxidase activity"/>
    <property type="evidence" value="ECO:0007669"/>
    <property type="project" value="UniProtKB-EC"/>
</dbReference>
<dbReference type="EMBL" id="NVUK01000015">
    <property type="protein sequence ID" value="PCI77555.1"/>
    <property type="molecule type" value="Genomic_DNA"/>
</dbReference>
<dbReference type="GO" id="GO:0005737">
    <property type="term" value="C:cytoplasm"/>
    <property type="evidence" value="ECO:0007669"/>
    <property type="project" value="TreeGrafter"/>
</dbReference>
<name>A0A2A4X680_UNCAE</name>
<dbReference type="InterPro" id="IPR001260">
    <property type="entry name" value="Coprogen_oxidase_aer"/>
</dbReference>
<dbReference type="AlphaFoldDB" id="A0A2A4X680"/>
<proteinExistence type="inferred from homology"/>
<keyword evidence="6" id="KW-0627">Porphyrin biosynthesis</keyword>
<dbReference type="PANTHER" id="PTHR10755:SF0">
    <property type="entry name" value="OXYGEN-DEPENDENT COPROPORPHYRINOGEN-III OXIDASE, MITOCHONDRIAL"/>
    <property type="match status" value="1"/>
</dbReference>
<dbReference type="GO" id="GO:0006782">
    <property type="term" value="P:protoporphyrinogen IX biosynthetic process"/>
    <property type="evidence" value="ECO:0007669"/>
    <property type="project" value="TreeGrafter"/>
</dbReference>
<dbReference type="PRINTS" id="PR00073">
    <property type="entry name" value="COPRGNOXDASE"/>
</dbReference>
<evidence type="ECO:0000256" key="2">
    <source>
        <dbReference type="ARBA" id="ARBA00010644"/>
    </source>
</evidence>
<evidence type="ECO:0000313" key="8">
    <source>
        <dbReference type="Proteomes" id="UP000218775"/>
    </source>
</evidence>
<comment type="caution">
    <text evidence="7">The sequence shown here is derived from an EMBL/GenBank/DDBJ whole genome shotgun (WGS) entry which is preliminary data.</text>
</comment>
<gene>
    <name evidence="7" type="ORF">COB21_02915</name>
</gene>
<protein>
    <recommendedName>
        <fullName evidence="4">coproporphyrinogen oxidase</fullName>
        <ecNumber evidence="4">1.3.3.3</ecNumber>
    </recommendedName>
</protein>
<evidence type="ECO:0000256" key="4">
    <source>
        <dbReference type="ARBA" id="ARBA00012869"/>
    </source>
</evidence>
<evidence type="ECO:0000256" key="6">
    <source>
        <dbReference type="ARBA" id="ARBA00023244"/>
    </source>
</evidence>
<keyword evidence="5" id="KW-0560">Oxidoreductase</keyword>
<organism evidence="7 8">
    <name type="scientific">Aerophobetes bacterium</name>
    <dbReference type="NCBI Taxonomy" id="2030807"/>
    <lineage>
        <taxon>Bacteria</taxon>
        <taxon>Candidatus Aerophobota</taxon>
    </lineage>
</organism>
<dbReference type="Gene3D" id="3.40.1500.10">
    <property type="entry name" value="Coproporphyrinogen III oxidase, aerobic"/>
    <property type="match status" value="1"/>
</dbReference>
<comment type="similarity">
    <text evidence="2">Belongs to the aerobic coproporphyrinogen-III oxidase family.</text>
</comment>
<evidence type="ECO:0000256" key="1">
    <source>
        <dbReference type="ARBA" id="ARBA00005168"/>
    </source>
</evidence>
<reference evidence="8" key="1">
    <citation type="submission" date="2017-08" db="EMBL/GenBank/DDBJ databases">
        <title>A dynamic microbial community with high functional redundancy inhabits the cold, oxic subseafloor aquifer.</title>
        <authorList>
            <person name="Tully B.J."/>
            <person name="Wheat C.G."/>
            <person name="Glazer B.T."/>
            <person name="Huber J.A."/>
        </authorList>
    </citation>
    <scope>NUCLEOTIDE SEQUENCE [LARGE SCALE GENOMIC DNA]</scope>
</reference>
<accession>A0A2A4X680</accession>
<comment type="pathway">
    <text evidence="1">Porphyrin-containing compound metabolism; protoporphyrin-IX biosynthesis; protoporphyrinogen-IX from coproporphyrinogen-III (O2 route): step 1/1.</text>
</comment>
<dbReference type="EC" id="1.3.3.3" evidence="4"/>
<evidence type="ECO:0000313" key="7">
    <source>
        <dbReference type="EMBL" id="PCI77555.1"/>
    </source>
</evidence>
<dbReference type="Pfam" id="PF01218">
    <property type="entry name" value="Coprogen_oxidas"/>
    <property type="match status" value="1"/>
</dbReference>
<evidence type="ECO:0000256" key="5">
    <source>
        <dbReference type="ARBA" id="ARBA00023002"/>
    </source>
</evidence>
<dbReference type="InterPro" id="IPR036406">
    <property type="entry name" value="Coprogen_oxidase_aer_sf"/>
</dbReference>
<comment type="subunit">
    <text evidence="3">Homodimer.</text>
</comment>
<evidence type="ECO:0000256" key="3">
    <source>
        <dbReference type="ARBA" id="ARBA00011738"/>
    </source>
</evidence>
<dbReference type="SUPFAM" id="SSF102886">
    <property type="entry name" value="Coproporphyrinogen III oxidase"/>
    <property type="match status" value="1"/>
</dbReference>
<dbReference type="PANTHER" id="PTHR10755">
    <property type="entry name" value="COPROPORPHYRINOGEN III OXIDASE, MITOCHONDRIAL"/>
    <property type="match status" value="1"/>
</dbReference>
<dbReference type="Proteomes" id="UP000218775">
    <property type="component" value="Unassembled WGS sequence"/>
</dbReference>